<evidence type="ECO:0000259" key="1">
    <source>
        <dbReference type="Pfam" id="PF20231"/>
    </source>
</evidence>
<sequence>MIKEVAKNHRNQLVIVWDNFDFTETVHYESLSKPSQHFSATTGLMVHSQHIPAEGIRLTEFNSEIPLDSSVFYYAPGNSEDQTQYQARLYFFFEAIRYTHPGVIDKIFGANSSSRPRFPHKQCLEPNKTVRYEMGPIMENENSVSGTLSVMNHILLQVLGYDIEDPEFGQYIQLTYGDQKTVSLVQSVKRMRKYSEHVYERFQSFLPIPGLFHYKMNFIDLIFSHFSGKGEQQRCPSSVKHNEHHMGIAKGNVLPFHHKEQVLTRCFDARVLAMLYDNIQDSTEVDTTDVDEIEEYLQTLTPDEFLEKLSSMVRHTFSKEALSPFNTNDTSVDQTHRVSCQFLDVMVTYRELKHAIKFGDIGYLKRLFPRIAMIFAGSNKTKYCGITLYMTWLLETEAASQTLKHAILANSLVNTSGRKDGFYEIDRLNEFTNYRLRLLMKSRSSNEELKDLFRRMALSSAYTAIVKEGLEEFLRI</sequence>
<evidence type="ECO:0000313" key="3">
    <source>
        <dbReference type="Proteomes" id="UP000242877"/>
    </source>
</evidence>
<dbReference type="InterPro" id="IPR046496">
    <property type="entry name" value="DUF6589"/>
</dbReference>
<dbReference type="Pfam" id="PF20231">
    <property type="entry name" value="DUF6589"/>
    <property type="match status" value="1"/>
</dbReference>
<accession>A0A162IPH1</accession>
<dbReference type="VEuPathDB" id="FungiDB:AAP_00525"/>
<organism evidence="2 3">
    <name type="scientific">Ascosphaera apis ARSEF 7405</name>
    <dbReference type="NCBI Taxonomy" id="392613"/>
    <lineage>
        <taxon>Eukaryota</taxon>
        <taxon>Fungi</taxon>
        <taxon>Dikarya</taxon>
        <taxon>Ascomycota</taxon>
        <taxon>Pezizomycotina</taxon>
        <taxon>Eurotiomycetes</taxon>
        <taxon>Eurotiomycetidae</taxon>
        <taxon>Onygenales</taxon>
        <taxon>Ascosphaeraceae</taxon>
        <taxon>Ascosphaera</taxon>
    </lineage>
</organism>
<feature type="domain" description="DUF6589" evidence="1">
    <location>
        <begin position="79"/>
        <end position="474"/>
    </location>
</feature>
<comment type="caution">
    <text evidence="2">The sequence shown here is derived from an EMBL/GenBank/DDBJ whole genome shotgun (WGS) entry which is preliminary data.</text>
</comment>
<protein>
    <recommendedName>
        <fullName evidence="1">DUF6589 domain-containing protein</fullName>
    </recommendedName>
</protein>
<dbReference type="EMBL" id="AZGZ01000002">
    <property type="protein sequence ID" value="KZZ96882.1"/>
    <property type="molecule type" value="Genomic_DNA"/>
</dbReference>
<proteinExistence type="predicted"/>
<dbReference type="Proteomes" id="UP000242877">
    <property type="component" value="Unassembled WGS sequence"/>
</dbReference>
<keyword evidence="3" id="KW-1185">Reference proteome</keyword>
<name>A0A162IPH1_9EURO</name>
<dbReference type="AlphaFoldDB" id="A0A162IPH1"/>
<gene>
    <name evidence="2" type="ORF">AAP_00525</name>
</gene>
<evidence type="ECO:0000313" key="2">
    <source>
        <dbReference type="EMBL" id="KZZ96882.1"/>
    </source>
</evidence>
<reference evidence="2 3" key="1">
    <citation type="journal article" date="2016" name="Genome Biol. Evol.">
        <title>Divergent and convergent evolution of fungal pathogenicity.</title>
        <authorList>
            <person name="Shang Y."/>
            <person name="Xiao G."/>
            <person name="Zheng P."/>
            <person name="Cen K."/>
            <person name="Zhan S."/>
            <person name="Wang C."/>
        </authorList>
    </citation>
    <scope>NUCLEOTIDE SEQUENCE [LARGE SCALE GENOMIC DNA]</scope>
    <source>
        <strain evidence="2 3">ARSEF 7405</strain>
    </source>
</reference>
<dbReference type="OrthoDB" id="3919880at2759"/>